<keyword evidence="3" id="KW-1185">Reference proteome</keyword>
<gene>
    <name evidence="2" type="ORF">HH304_20630</name>
</gene>
<organism evidence="2 3">
    <name type="scientific">Marinigracilibium pacificum</name>
    <dbReference type="NCBI Taxonomy" id="2729599"/>
    <lineage>
        <taxon>Bacteria</taxon>
        <taxon>Pseudomonadati</taxon>
        <taxon>Bacteroidota</taxon>
        <taxon>Cytophagia</taxon>
        <taxon>Cytophagales</taxon>
        <taxon>Flammeovirgaceae</taxon>
        <taxon>Marinigracilibium</taxon>
    </lineage>
</organism>
<keyword evidence="1" id="KW-1133">Transmembrane helix</keyword>
<feature type="transmembrane region" description="Helical" evidence="1">
    <location>
        <begin position="96"/>
        <end position="119"/>
    </location>
</feature>
<dbReference type="Proteomes" id="UP000559010">
    <property type="component" value="Unassembled WGS sequence"/>
</dbReference>
<proteinExistence type="predicted"/>
<sequence>MTLTVNQQELVKTARITGTWYLALAITGILGFLIFHSQVFDANDPQKTLENLINNVSIARTRLLFEFAIIVSQALAAAWFYKLFKNINEWAAWSTGVWGLVNSVAIMISAISMAAAIDIANSSYTMVDKVIIIDLLSSLVTNAWGIGGLFFGLWLIPMGYIITSSKRMPVWLGRTLIIGGIGYLASVITNYSGIESSYLKFLTVPATIGEFWMIGYLLIFGIRPQQSEV</sequence>
<evidence type="ECO:0000313" key="3">
    <source>
        <dbReference type="Proteomes" id="UP000559010"/>
    </source>
</evidence>
<dbReference type="RefSeq" id="WP_169685195.1">
    <property type="nucleotide sequence ID" value="NZ_JABBNU010000017.1"/>
</dbReference>
<dbReference type="AlphaFoldDB" id="A0A848J2J9"/>
<feature type="transmembrane region" description="Helical" evidence="1">
    <location>
        <begin position="131"/>
        <end position="156"/>
    </location>
</feature>
<feature type="transmembrane region" description="Helical" evidence="1">
    <location>
        <begin position="20"/>
        <end position="42"/>
    </location>
</feature>
<feature type="transmembrane region" description="Helical" evidence="1">
    <location>
        <begin position="201"/>
        <end position="222"/>
    </location>
</feature>
<dbReference type="EMBL" id="JABBNU010000017">
    <property type="protein sequence ID" value="NMM50827.1"/>
    <property type="molecule type" value="Genomic_DNA"/>
</dbReference>
<keyword evidence="1" id="KW-0812">Transmembrane</keyword>
<dbReference type="InterPro" id="IPR025495">
    <property type="entry name" value="DUF4386"/>
</dbReference>
<keyword evidence="1" id="KW-0472">Membrane</keyword>
<feature type="transmembrane region" description="Helical" evidence="1">
    <location>
        <begin position="63"/>
        <end position="84"/>
    </location>
</feature>
<comment type="caution">
    <text evidence="2">The sequence shown here is derived from an EMBL/GenBank/DDBJ whole genome shotgun (WGS) entry which is preliminary data.</text>
</comment>
<evidence type="ECO:0000256" key="1">
    <source>
        <dbReference type="SAM" id="Phobius"/>
    </source>
</evidence>
<name>A0A848J2J9_9BACT</name>
<accession>A0A848J2J9</accession>
<protein>
    <submittedName>
        <fullName evidence="2">DUF4386 domain-containing protein</fullName>
    </submittedName>
</protein>
<evidence type="ECO:0000313" key="2">
    <source>
        <dbReference type="EMBL" id="NMM50827.1"/>
    </source>
</evidence>
<reference evidence="2 3" key="1">
    <citation type="submission" date="2020-04" db="EMBL/GenBank/DDBJ databases">
        <title>Flammeovirgaceae bacterium KN852 isolated from deep sea.</title>
        <authorList>
            <person name="Zhang D.-C."/>
        </authorList>
    </citation>
    <scope>NUCLEOTIDE SEQUENCE [LARGE SCALE GENOMIC DNA]</scope>
    <source>
        <strain evidence="2 3">KN852</strain>
    </source>
</reference>
<dbReference type="Pfam" id="PF14329">
    <property type="entry name" value="DUF4386"/>
    <property type="match status" value="1"/>
</dbReference>
<feature type="transmembrane region" description="Helical" evidence="1">
    <location>
        <begin position="168"/>
        <end position="189"/>
    </location>
</feature>